<sequence length="225" mass="26151">MFPILNFALMFIIPIIVVGIAKIIDNKRNSNIGNFNNIFEEEKAALEGIIEEKISEVKDNAIDLEIAVKKAGFISKLMEEDLAKLNTKEDFKNRVNNIVDENIKYSEDNKKNIVDMLHNELHKATESFNSLLEGKRDDMNKIRDELEDIMHRLEIGKESFEKTINGVYEKADNKEKELVSDIENKYNNLDKKIETLFDEKKTDLNNMSAKYHSERTFARKRAIHI</sequence>
<dbReference type="NCBIfam" id="NF047516">
    <property type="entry name" value="LA_3659_fam"/>
    <property type="match status" value="1"/>
</dbReference>
<keyword evidence="2" id="KW-1133">Transmembrane helix</keyword>
<feature type="transmembrane region" description="Helical" evidence="2">
    <location>
        <begin position="6"/>
        <end position="24"/>
    </location>
</feature>
<dbReference type="Proteomes" id="UP000325002">
    <property type="component" value="Unassembled WGS sequence"/>
</dbReference>
<evidence type="ECO:0000313" key="3">
    <source>
        <dbReference type="EMBL" id="TXJ41391.1"/>
    </source>
</evidence>
<proteinExistence type="predicted"/>
<evidence type="ECO:0000256" key="2">
    <source>
        <dbReference type="SAM" id="Phobius"/>
    </source>
</evidence>
<keyword evidence="2" id="KW-0472">Membrane</keyword>
<dbReference type="EMBL" id="SAYD01000004">
    <property type="protein sequence ID" value="TXJ41391.1"/>
    <property type="molecule type" value="Genomic_DNA"/>
</dbReference>
<evidence type="ECO:0000256" key="1">
    <source>
        <dbReference type="SAM" id="Coils"/>
    </source>
</evidence>
<dbReference type="AlphaFoldDB" id="A0A5C8EWK2"/>
<gene>
    <name evidence="3" type="ORF">EPJ81_01090</name>
</gene>
<keyword evidence="2" id="KW-0812">Transmembrane</keyword>
<name>A0A5C8EWK2_9SPIR</name>
<evidence type="ECO:0000313" key="4">
    <source>
        <dbReference type="Proteomes" id="UP000325002"/>
    </source>
</evidence>
<organism evidence="3 4">
    <name type="scientific">Brachyspira aalborgi</name>
    <dbReference type="NCBI Taxonomy" id="29522"/>
    <lineage>
        <taxon>Bacteria</taxon>
        <taxon>Pseudomonadati</taxon>
        <taxon>Spirochaetota</taxon>
        <taxon>Spirochaetia</taxon>
        <taxon>Brachyspirales</taxon>
        <taxon>Brachyspiraceae</taxon>
        <taxon>Brachyspira</taxon>
    </lineage>
</organism>
<dbReference type="RefSeq" id="WP_147778011.1">
    <property type="nucleotide sequence ID" value="NZ_SAYD01000004.1"/>
</dbReference>
<keyword evidence="1" id="KW-0175">Coiled coil</keyword>
<reference evidence="3 4" key="1">
    <citation type="journal article" date="1992" name="Lakartidningen">
        <title>[Penicillin V and not amoxicillin is the first choice preparation in acute otitis].</title>
        <authorList>
            <person name="Kamme C."/>
            <person name="Lundgren K."/>
            <person name="Prellner K."/>
        </authorList>
    </citation>
    <scope>NUCLEOTIDE SEQUENCE [LARGE SCALE GENOMIC DNA]</scope>
    <source>
        <strain evidence="3 4">PC3997IV</strain>
    </source>
</reference>
<feature type="coiled-coil region" evidence="1">
    <location>
        <begin position="132"/>
        <end position="199"/>
    </location>
</feature>
<protein>
    <submittedName>
        <fullName evidence="3">Uncharacterized protein</fullName>
    </submittedName>
</protein>
<comment type="caution">
    <text evidence="3">The sequence shown here is derived from an EMBL/GenBank/DDBJ whole genome shotgun (WGS) entry which is preliminary data.</text>
</comment>
<accession>A0A5C8EWK2</accession>